<reference evidence="1" key="1">
    <citation type="submission" date="2019-08" db="EMBL/GenBank/DDBJ databases">
        <authorList>
            <person name="Kucharzyk K."/>
            <person name="Murdoch R.W."/>
            <person name="Higgins S."/>
            <person name="Loffler F."/>
        </authorList>
    </citation>
    <scope>NUCLEOTIDE SEQUENCE</scope>
</reference>
<evidence type="ECO:0000313" key="1">
    <source>
        <dbReference type="EMBL" id="MPN43211.1"/>
    </source>
</evidence>
<protein>
    <submittedName>
        <fullName evidence="1">Uncharacterized protein</fullName>
    </submittedName>
</protein>
<comment type="caution">
    <text evidence="1">The sequence shown here is derived from an EMBL/GenBank/DDBJ whole genome shotgun (WGS) entry which is preliminary data.</text>
</comment>
<accession>A0A645HVX6</accession>
<dbReference type="AlphaFoldDB" id="A0A645HVX6"/>
<gene>
    <name evidence="1" type="ORF">SDC9_190770</name>
</gene>
<sequence>MIPVIHPFSACTDQGIEACRTVVELDALSQQTRLLLSQLTQQPDRVLAVDLVTRMHQSVRKITVIGKQQQS</sequence>
<proteinExistence type="predicted"/>
<name>A0A645HVX6_9ZZZZ</name>
<dbReference type="EMBL" id="VSSQ01101471">
    <property type="protein sequence ID" value="MPN43211.1"/>
    <property type="molecule type" value="Genomic_DNA"/>
</dbReference>
<organism evidence="1">
    <name type="scientific">bioreactor metagenome</name>
    <dbReference type="NCBI Taxonomy" id="1076179"/>
    <lineage>
        <taxon>unclassified sequences</taxon>
        <taxon>metagenomes</taxon>
        <taxon>ecological metagenomes</taxon>
    </lineage>
</organism>